<proteinExistence type="predicted"/>
<gene>
    <name evidence="1" type="ORF">ACFQMJ_24095</name>
</gene>
<organism evidence="1 2">
    <name type="scientific">Cohnella cellulosilytica</name>
    <dbReference type="NCBI Taxonomy" id="986710"/>
    <lineage>
        <taxon>Bacteria</taxon>
        <taxon>Bacillati</taxon>
        <taxon>Bacillota</taxon>
        <taxon>Bacilli</taxon>
        <taxon>Bacillales</taxon>
        <taxon>Paenibacillaceae</taxon>
        <taxon>Cohnella</taxon>
    </lineage>
</organism>
<dbReference type="Proteomes" id="UP001596378">
    <property type="component" value="Unassembled WGS sequence"/>
</dbReference>
<evidence type="ECO:0000313" key="1">
    <source>
        <dbReference type="EMBL" id="MFC7151632.1"/>
    </source>
</evidence>
<accession>A0ABW2FJC9</accession>
<name>A0ABW2FJC9_9BACL</name>
<evidence type="ECO:0000313" key="2">
    <source>
        <dbReference type="Proteomes" id="UP001596378"/>
    </source>
</evidence>
<dbReference type="RefSeq" id="WP_378050760.1">
    <property type="nucleotide sequence ID" value="NZ_JBHMDN010000029.1"/>
</dbReference>
<evidence type="ECO:0008006" key="3">
    <source>
        <dbReference type="Google" id="ProtNLM"/>
    </source>
</evidence>
<sequence>MKKLLIALFVLVFLAVIAGVGALYYVKPDQSLDLAYEEVPLKDRAIDMARRMSLELILTDNDLSNLAKKSLAENPKVEQDIVVTGAEFTLEGDRLIADLNVLWKDWVSAGLQITYRLRWQDPNVIADVLEARLKGLPLPKSMLDSRVIPIAQELPKPLKIESMNWGRGEVAVTFRKPSLKDLQELIGG</sequence>
<protein>
    <recommendedName>
        <fullName evidence="3">DUF2140 family protein</fullName>
    </recommendedName>
</protein>
<keyword evidence="2" id="KW-1185">Reference proteome</keyword>
<dbReference type="EMBL" id="JBHTAI010000017">
    <property type="protein sequence ID" value="MFC7151632.1"/>
    <property type="molecule type" value="Genomic_DNA"/>
</dbReference>
<reference evidence="2" key="1">
    <citation type="journal article" date="2019" name="Int. J. Syst. Evol. Microbiol.">
        <title>The Global Catalogue of Microorganisms (GCM) 10K type strain sequencing project: providing services to taxonomists for standard genome sequencing and annotation.</title>
        <authorList>
            <consortium name="The Broad Institute Genomics Platform"/>
            <consortium name="The Broad Institute Genome Sequencing Center for Infectious Disease"/>
            <person name="Wu L."/>
            <person name="Ma J."/>
        </authorList>
    </citation>
    <scope>NUCLEOTIDE SEQUENCE [LARGE SCALE GENOMIC DNA]</scope>
    <source>
        <strain evidence="2">KCTC 12907</strain>
    </source>
</reference>
<comment type="caution">
    <text evidence="1">The sequence shown here is derived from an EMBL/GenBank/DDBJ whole genome shotgun (WGS) entry which is preliminary data.</text>
</comment>